<feature type="transmembrane region" description="Helical" evidence="1">
    <location>
        <begin position="33"/>
        <end position="54"/>
    </location>
</feature>
<accession>A0A812AN88</accession>
<proteinExistence type="predicted"/>
<feature type="transmembrane region" description="Helical" evidence="1">
    <location>
        <begin position="230"/>
        <end position="251"/>
    </location>
</feature>
<dbReference type="AlphaFoldDB" id="A0A812AN88"/>
<feature type="transmembrane region" description="Helical" evidence="1">
    <location>
        <begin position="87"/>
        <end position="107"/>
    </location>
</feature>
<evidence type="ECO:0000313" key="2">
    <source>
        <dbReference type="EMBL" id="CAE1144213.1"/>
    </source>
</evidence>
<protein>
    <submittedName>
        <fullName evidence="2">Uncharacterized protein</fullName>
    </submittedName>
</protein>
<keyword evidence="3" id="KW-1185">Reference proteome</keyword>
<name>A0A812AN88_ACAPH</name>
<feature type="transmembrane region" description="Helical" evidence="1">
    <location>
        <begin position="185"/>
        <end position="210"/>
    </location>
</feature>
<keyword evidence="1" id="KW-0472">Membrane</keyword>
<organism evidence="2 3">
    <name type="scientific">Acanthosepion pharaonis</name>
    <name type="common">Pharaoh cuttlefish</name>
    <name type="synonym">Sepia pharaonis</name>
    <dbReference type="NCBI Taxonomy" id="158019"/>
    <lineage>
        <taxon>Eukaryota</taxon>
        <taxon>Metazoa</taxon>
        <taxon>Spiralia</taxon>
        <taxon>Lophotrochozoa</taxon>
        <taxon>Mollusca</taxon>
        <taxon>Cephalopoda</taxon>
        <taxon>Coleoidea</taxon>
        <taxon>Decapodiformes</taxon>
        <taxon>Sepiida</taxon>
        <taxon>Sepiina</taxon>
        <taxon>Sepiidae</taxon>
        <taxon>Acanthosepion</taxon>
    </lineage>
</organism>
<keyword evidence="1" id="KW-1133">Transmembrane helix</keyword>
<comment type="caution">
    <text evidence="2">The sequence shown here is derived from an EMBL/GenBank/DDBJ whole genome shotgun (WGS) entry which is preliminary data.</text>
</comment>
<evidence type="ECO:0000313" key="3">
    <source>
        <dbReference type="Proteomes" id="UP000597762"/>
    </source>
</evidence>
<feature type="transmembrane region" description="Helical" evidence="1">
    <location>
        <begin position="263"/>
        <end position="286"/>
    </location>
</feature>
<reference evidence="2" key="1">
    <citation type="submission" date="2021-01" db="EMBL/GenBank/DDBJ databases">
        <authorList>
            <person name="Li R."/>
            <person name="Bekaert M."/>
        </authorList>
    </citation>
    <scope>NUCLEOTIDE SEQUENCE</scope>
    <source>
        <strain evidence="2">Farmed</strain>
    </source>
</reference>
<dbReference type="Proteomes" id="UP000597762">
    <property type="component" value="Unassembled WGS sequence"/>
</dbReference>
<evidence type="ECO:0000256" key="1">
    <source>
        <dbReference type="SAM" id="Phobius"/>
    </source>
</evidence>
<keyword evidence="1" id="KW-0812">Transmembrane</keyword>
<gene>
    <name evidence="2" type="ORF">SPHA_1476</name>
</gene>
<dbReference type="EMBL" id="CAHIKZ030000040">
    <property type="protein sequence ID" value="CAE1144213.1"/>
    <property type="molecule type" value="Genomic_DNA"/>
</dbReference>
<sequence>MYNKVRFSLSIPSVPDSGSSPFSHSPFKTASQLFIHSFSFHVICLHTILNLPIYPHVVFRSHSLPPPLFAEQVPFLFHSFPLCPSTISSSLIDASMCVLSLTVLLSVEKRSFFRGELRDLCLKKNLLFFCGERANACNDEFVYCSKSPPSCYFSEQTTLLSFIFCPSLSYSPLSSSSSIYTSLSFFPFCFMTLSFIFHPTNYFSFIFSPLRRLHSLPIRFPPFFFLKKPLVFLVLSSYSFCFFDYFFLFLFEFFRLRVFNFPFFIPLHFIIFSFLVILAFTFFHVFSYSLSLFSITSQASRSHFIISFFLTH</sequence>